<dbReference type="InterPro" id="IPR001005">
    <property type="entry name" value="SANT/Myb"/>
</dbReference>
<keyword evidence="4" id="KW-0805">Transcription regulation</keyword>
<dbReference type="PANTHER" id="PTHR43874">
    <property type="entry name" value="TWO-COMPONENT RESPONSE REGULATOR"/>
    <property type="match status" value="1"/>
</dbReference>
<dbReference type="AlphaFoldDB" id="A0A6A2XNM5"/>
<keyword evidence="2 8" id="KW-0597">Phosphoprotein</keyword>
<evidence type="ECO:0000256" key="3">
    <source>
        <dbReference type="ARBA" id="ARBA00023012"/>
    </source>
</evidence>
<evidence type="ECO:0000256" key="6">
    <source>
        <dbReference type="ARBA" id="ARBA00023163"/>
    </source>
</evidence>
<evidence type="ECO:0000256" key="9">
    <source>
        <dbReference type="SAM" id="MobiDB-lite"/>
    </source>
</evidence>
<dbReference type="PROSITE" id="PS51294">
    <property type="entry name" value="HTH_MYB"/>
    <property type="match status" value="1"/>
</dbReference>
<evidence type="ECO:0000259" key="10">
    <source>
        <dbReference type="PROSITE" id="PS50110"/>
    </source>
</evidence>
<comment type="subcellular location">
    <subcellularLocation>
        <location evidence="1">Nucleus</location>
    </subcellularLocation>
</comment>
<dbReference type="Proteomes" id="UP000436088">
    <property type="component" value="Unassembled WGS sequence"/>
</dbReference>
<dbReference type="PANTHER" id="PTHR43874:SF205">
    <property type="entry name" value="TWO-COMPONENT RESPONSE REGULATOR ORR23"/>
    <property type="match status" value="1"/>
</dbReference>
<dbReference type="SUPFAM" id="SSF46689">
    <property type="entry name" value="Homeodomain-like"/>
    <property type="match status" value="1"/>
</dbReference>
<dbReference type="PROSITE" id="PS50110">
    <property type="entry name" value="RESPONSE_REGULATORY"/>
    <property type="match status" value="1"/>
</dbReference>
<name>A0A6A2XNM5_HIBSY</name>
<dbReference type="InterPro" id="IPR009057">
    <property type="entry name" value="Homeodomain-like_sf"/>
</dbReference>
<evidence type="ECO:0000313" key="13">
    <source>
        <dbReference type="Proteomes" id="UP000436088"/>
    </source>
</evidence>
<keyword evidence="3" id="KW-0902">Two-component regulatory system</keyword>
<keyword evidence="6" id="KW-0804">Transcription</keyword>
<dbReference type="InterPro" id="IPR017930">
    <property type="entry name" value="Myb_dom"/>
</dbReference>
<dbReference type="Pfam" id="PF00249">
    <property type="entry name" value="Myb_DNA-binding"/>
    <property type="match status" value="1"/>
</dbReference>
<accession>A0A6A2XNM5</accession>
<dbReference type="FunFam" id="1.10.10.60:FF:000007">
    <property type="entry name" value="Two-component response regulator"/>
    <property type="match status" value="1"/>
</dbReference>
<dbReference type="EMBL" id="VEPZ02001545">
    <property type="protein sequence ID" value="KAE8668555.1"/>
    <property type="molecule type" value="Genomic_DNA"/>
</dbReference>
<keyword evidence="13" id="KW-1185">Reference proteome</keyword>
<evidence type="ECO:0000259" key="11">
    <source>
        <dbReference type="PROSITE" id="PS51294"/>
    </source>
</evidence>
<dbReference type="NCBIfam" id="TIGR01557">
    <property type="entry name" value="myb_SHAQKYF"/>
    <property type="match status" value="1"/>
</dbReference>
<dbReference type="SUPFAM" id="SSF52172">
    <property type="entry name" value="CheY-like"/>
    <property type="match status" value="1"/>
</dbReference>
<feature type="compositionally biased region" description="Basic and acidic residues" evidence="9">
    <location>
        <begin position="82"/>
        <end position="96"/>
    </location>
</feature>
<comment type="caution">
    <text evidence="12">The sequence shown here is derived from an EMBL/GenBank/DDBJ whole genome shotgun (WGS) entry which is preliminary data.</text>
</comment>
<reference evidence="12" key="1">
    <citation type="submission" date="2019-09" db="EMBL/GenBank/DDBJ databases">
        <title>Draft genome information of white flower Hibiscus syriacus.</title>
        <authorList>
            <person name="Kim Y.-M."/>
        </authorList>
    </citation>
    <scope>NUCLEOTIDE SEQUENCE [LARGE SCALE GENOMIC DNA]</scope>
    <source>
        <strain evidence="12">YM2019G1</strain>
    </source>
</reference>
<evidence type="ECO:0000256" key="2">
    <source>
        <dbReference type="ARBA" id="ARBA00022553"/>
    </source>
</evidence>
<evidence type="ECO:0000256" key="1">
    <source>
        <dbReference type="ARBA" id="ARBA00004123"/>
    </source>
</evidence>
<dbReference type="Gene3D" id="1.10.10.60">
    <property type="entry name" value="Homeodomain-like"/>
    <property type="match status" value="1"/>
</dbReference>
<evidence type="ECO:0000256" key="4">
    <source>
        <dbReference type="ARBA" id="ARBA00023015"/>
    </source>
</evidence>
<feature type="region of interest" description="Disordered" evidence="9">
    <location>
        <begin position="82"/>
        <end position="103"/>
    </location>
</feature>
<dbReference type="GO" id="GO:0005634">
    <property type="term" value="C:nucleus"/>
    <property type="evidence" value="ECO:0007669"/>
    <property type="project" value="UniProtKB-SubCell"/>
</dbReference>
<dbReference type="InterPro" id="IPR006447">
    <property type="entry name" value="Myb_dom_plants"/>
</dbReference>
<dbReference type="Gene3D" id="3.40.50.2300">
    <property type="match status" value="1"/>
</dbReference>
<dbReference type="GO" id="GO:0009736">
    <property type="term" value="P:cytokinin-activated signaling pathway"/>
    <property type="evidence" value="ECO:0007669"/>
    <property type="project" value="InterPro"/>
</dbReference>
<keyword evidence="5" id="KW-0010">Activator</keyword>
<feature type="domain" description="Response regulatory" evidence="10">
    <location>
        <begin position="1"/>
        <end position="79"/>
    </location>
</feature>
<dbReference type="Pfam" id="PF00072">
    <property type="entry name" value="Response_reg"/>
    <property type="match status" value="1"/>
</dbReference>
<evidence type="ECO:0000256" key="7">
    <source>
        <dbReference type="ARBA" id="ARBA00023242"/>
    </source>
</evidence>
<dbReference type="GO" id="GO:0003677">
    <property type="term" value="F:DNA binding"/>
    <property type="evidence" value="ECO:0007669"/>
    <property type="project" value="InterPro"/>
</dbReference>
<dbReference type="InterPro" id="IPR011006">
    <property type="entry name" value="CheY-like_superfamily"/>
</dbReference>
<feature type="modified residue" description="4-aspartylphosphate" evidence="8">
    <location>
        <position position="15"/>
    </location>
</feature>
<dbReference type="GO" id="GO:0000160">
    <property type="term" value="P:phosphorelay signal transduction system"/>
    <property type="evidence" value="ECO:0007669"/>
    <property type="project" value="UniProtKB-KW"/>
</dbReference>
<evidence type="ECO:0000313" key="12">
    <source>
        <dbReference type="EMBL" id="KAE8668555.1"/>
    </source>
</evidence>
<keyword evidence="7" id="KW-0539">Nucleus</keyword>
<dbReference type="CDD" id="cd17584">
    <property type="entry name" value="REC_typeB_ARR-like"/>
    <property type="match status" value="1"/>
</dbReference>
<organism evidence="12 13">
    <name type="scientific">Hibiscus syriacus</name>
    <name type="common">Rose of Sharon</name>
    <dbReference type="NCBI Taxonomy" id="106335"/>
    <lineage>
        <taxon>Eukaryota</taxon>
        <taxon>Viridiplantae</taxon>
        <taxon>Streptophyta</taxon>
        <taxon>Embryophyta</taxon>
        <taxon>Tracheophyta</taxon>
        <taxon>Spermatophyta</taxon>
        <taxon>Magnoliopsida</taxon>
        <taxon>eudicotyledons</taxon>
        <taxon>Gunneridae</taxon>
        <taxon>Pentapetalae</taxon>
        <taxon>rosids</taxon>
        <taxon>malvids</taxon>
        <taxon>Malvales</taxon>
        <taxon>Malvaceae</taxon>
        <taxon>Malvoideae</taxon>
        <taxon>Hibiscus</taxon>
    </lineage>
</organism>
<dbReference type="InterPro" id="IPR045279">
    <property type="entry name" value="ARR-like"/>
</dbReference>
<evidence type="ECO:0000256" key="8">
    <source>
        <dbReference type="PROSITE-ProRule" id="PRU00169"/>
    </source>
</evidence>
<evidence type="ECO:0000256" key="5">
    <source>
        <dbReference type="ARBA" id="ARBA00023159"/>
    </source>
</evidence>
<feature type="domain" description="HTH myb-type" evidence="11">
    <location>
        <begin position="103"/>
        <end position="162"/>
    </location>
</feature>
<protein>
    <submittedName>
        <fullName evidence="12">Two-component response regulator ARR12</fullName>
    </submittedName>
</protein>
<dbReference type="InterPro" id="IPR001789">
    <property type="entry name" value="Sig_transdc_resp-reg_receiver"/>
</dbReference>
<sequence>MLRGNRNRYDLVIIDVNMPDMDGFKLLELLGLERDLPVIMLSAHSDTELVMKGITYGACDYFLKPVRIEELKNISQHVVGRKKLDSKDQSSAKNRDMVQGGSGEKKPRVVWSVELHRKFVAAVNHLGLDKAVPKKILNLMNVEGITRENAASHLQKYRFYLKRLSTVATQQANMVAALGNRDPSYLRMDGFGDFCTLTGPVRLSSGTLSSYQPGGMLGRLNSSVFKPTRDFFCSLPTSEAFDHEQLQTNNLQESVSWRSSHLNDSPIDLSSSMASAARLDDSRRDMQCQNGPSNNAIHDIDYVAKKQWGKCSSFGRMDSLVAASGSMLDQSIAAVSSKTTDISFFGQLNGDASYVQHPEGGKSAFDTRLTSDEDFLFEQTKPRNDFGQNNNGSFGVIMNSMIKPV</sequence>
<proteinExistence type="predicted"/>
<gene>
    <name evidence="12" type="ORF">F3Y22_tig00112293pilonHSYRG00176</name>
</gene>